<name>A0A9Q1BA60_HOLLE</name>
<comment type="caution">
    <text evidence="1">The sequence shown here is derived from an EMBL/GenBank/DDBJ whole genome shotgun (WGS) entry which is preliminary data.</text>
</comment>
<dbReference type="AlphaFoldDB" id="A0A9Q1BA60"/>
<gene>
    <name evidence="1" type="ORF">HOLleu_44486</name>
</gene>
<dbReference type="Proteomes" id="UP001152320">
    <property type="component" value="Unassembled WGS sequence"/>
</dbReference>
<organism evidence="1 2">
    <name type="scientific">Holothuria leucospilota</name>
    <name type="common">Black long sea cucumber</name>
    <name type="synonym">Mertensiothuria leucospilota</name>
    <dbReference type="NCBI Taxonomy" id="206669"/>
    <lineage>
        <taxon>Eukaryota</taxon>
        <taxon>Metazoa</taxon>
        <taxon>Echinodermata</taxon>
        <taxon>Eleutherozoa</taxon>
        <taxon>Echinozoa</taxon>
        <taxon>Holothuroidea</taxon>
        <taxon>Aspidochirotacea</taxon>
        <taxon>Aspidochirotida</taxon>
        <taxon>Holothuriidae</taxon>
        <taxon>Holothuria</taxon>
    </lineage>
</organism>
<protein>
    <submittedName>
        <fullName evidence="1">Uncharacterized protein</fullName>
    </submittedName>
</protein>
<dbReference type="EMBL" id="JAIZAY010000926">
    <property type="protein sequence ID" value="KAJ8017853.1"/>
    <property type="molecule type" value="Genomic_DNA"/>
</dbReference>
<keyword evidence="2" id="KW-1185">Reference proteome</keyword>
<sequence length="235" mass="27273">MNEKNFIDWFFTGDNSKNLIAALNNVSFKRYKLEGPFVRLEKSPAHIYGVVINEDGQHEHPFWKELYRLGLKLVKIGFTQQETIKGTGNRMEIIQKQIKSELGFESSPIFCLMIDFTTTASFTEVEEDIRSKVGIKLDKEFAKWLKLPIPTEWVLTSQEMISSLTNRIEEKKKQCSSNKTIYTTKDMEPCDLQSIEKLVNEISLSYVGLKDNKIVMRTEEEVLVENFKKALKQFV</sequence>
<evidence type="ECO:0000313" key="1">
    <source>
        <dbReference type="EMBL" id="KAJ8017853.1"/>
    </source>
</evidence>
<accession>A0A9Q1BA60</accession>
<proteinExistence type="predicted"/>
<dbReference type="OrthoDB" id="5982640at2759"/>
<reference evidence="1" key="1">
    <citation type="submission" date="2021-10" db="EMBL/GenBank/DDBJ databases">
        <title>Tropical sea cucumber genome reveals ecological adaptation and Cuvierian tubules defense mechanism.</title>
        <authorList>
            <person name="Chen T."/>
        </authorList>
    </citation>
    <scope>NUCLEOTIDE SEQUENCE</scope>
    <source>
        <strain evidence="1">Nanhai2018</strain>
        <tissue evidence="1">Muscle</tissue>
    </source>
</reference>
<evidence type="ECO:0000313" key="2">
    <source>
        <dbReference type="Proteomes" id="UP001152320"/>
    </source>
</evidence>